<name>A0ABX1VGC3_9PLAN</name>
<keyword evidence="3" id="KW-1185">Reference proteome</keyword>
<proteinExistence type="predicted"/>
<protein>
    <recommendedName>
        <fullName evidence="4">DUF2931 family protein</fullName>
    </recommendedName>
</protein>
<dbReference type="EMBL" id="WTPX01000072">
    <property type="protein sequence ID" value="NNJ26318.1"/>
    <property type="molecule type" value="Genomic_DNA"/>
</dbReference>
<evidence type="ECO:0008006" key="4">
    <source>
        <dbReference type="Google" id="ProtNLM"/>
    </source>
</evidence>
<feature type="compositionally biased region" description="Low complexity" evidence="1">
    <location>
        <begin position="8"/>
        <end position="27"/>
    </location>
</feature>
<evidence type="ECO:0000313" key="2">
    <source>
        <dbReference type="EMBL" id="NNJ26318.1"/>
    </source>
</evidence>
<comment type="caution">
    <text evidence="2">The sequence shown here is derived from an EMBL/GenBank/DDBJ whole genome shotgun (WGS) entry which is preliminary data.</text>
</comment>
<feature type="region of interest" description="Disordered" evidence="1">
    <location>
        <begin position="1"/>
        <end position="27"/>
    </location>
</feature>
<evidence type="ECO:0000256" key="1">
    <source>
        <dbReference type="SAM" id="MobiDB-lite"/>
    </source>
</evidence>
<dbReference type="RefSeq" id="WP_171187233.1">
    <property type="nucleotide sequence ID" value="NZ_WTPX01000072.1"/>
</dbReference>
<evidence type="ECO:0000313" key="3">
    <source>
        <dbReference type="Proteomes" id="UP000609651"/>
    </source>
</evidence>
<gene>
    <name evidence="2" type="ORF">LzC2_24010</name>
</gene>
<sequence>MHPPQADSPVTSTSSAPAAPTSGAPAKPTLKTRLTRWAAGLFIGGYLSMLSVGVGSHAMGYGESAHPLMYYIVWDMFCGWSAQSHRTHVLAEGESGTWYEAGIGPWHDDRPFQPYGDLDRIHYDMDATHSPRMALNVLRHTSHEPITRIAIVEEVWAKKYNLPEPYWSARWNVPKMPTSYYAVRHVLTADGQLLNSGPAWSAEVARRHVQDREKIRRLATRTVPLMAGPSPATTRFEKPLFAELAD</sequence>
<accession>A0ABX1VGC3</accession>
<organism evidence="2 3">
    <name type="scientific">Alienimonas chondri</name>
    <dbReference type="NCBI Taxonomy" id="2681879"/>
    <lineage>
        <taxon>Bacteria</taxon>
        <taxon>Pseudomonadati</taxon>
        <taxon>Planctomycetota</taxon>
        <taxon>Planctomycetia</taxon>
        <taxon>Planctomycetales</taxon>
        <taxon>Planctomycetaceae</taxon>
        <taxon>Alienimonas</taxon>
    </lineage>
</organism>
<reference evidence="2 3" key="1">
    <citation type="journal article" date="2020" name="Syst. Appl. Microbiol.">
        <title>Alienimonas chondri sp. nov., a novel planctomycete isolated from the biofilm of the red alga Chondrus crispus.</title>
        <authorList>
            <person name="Vitorino I."/>
            <person name="Albuquerque L."/>
            <person name="Wiegand S."/>
            <person name="Kallscheuer N."/>
            <person name="da Costa M.S."/>
            <person name="Lobo-da-Cunha A."/>
            <person name="Jogler C."/>
            <person name="Lage O.M."/>
        </authorList>
    </citation>
    <scope>NUCLEOTIDE SEQUENCE [LARGE SCALE GENOMIC DNA]</scope>
    <source>
        <strain evidence="2 3">LzC2</strain>
    </source>
</reference>
<dbReference type="Proteomes" id="UP000609651">
    <property type="component" value="Unassembled WGS sequence"/>
</dbReference>